<dbReference type="CDD" id="cd07377">
    <property type="entry name" value="WHTH_GntR"/>
    <property type="match status" value="1"/>
</dbReference>
<dbReference type="InterPro" id="IPR015421">
    <property type="entry name" value="PyrdxlP-dep_Trfase_major"/>
</dbReference>
<comment type="similarity">
    <text evidence="1">In the C-terminal section; belongs to the class-I pyridoxal-phosphate-dependent aminotransferase family.</text>
</comment>
<dbReference type="SUPFAM" id="SSF53383">
    <property type="entry name" value="PLP-dependent transferases"/>
    <property type="match status" value="1"/>
</dbReference>
<evidence type="ECO:0000313" key="7">
    <source>
        <dbReference type="EMBL" id="SSC66546.1"/>
    </source>
</evidence>
<dbReference type="Pfam" id="PF00392">
    <property type="entry name" value="GntR"/>
    <property type="match status" value="1"/>
</dbReference>
<dbReference type="InterPro" id="IPR015422">
    <property type="entry name" value="PyrdxlP-dep_Trfase_small"/>
</dbReference>
<dbReference type="InterPro" id="IPR036388">
    <property type="entry name" value="WH-like_DNA-bd_sf"/>
</dbReference>
<keyword evidence="8" id="KW-1185">Reference proteome</keyword>
<evidence type="ECO:0000313" key="8">
    <source>
        <dbReference type="Proteomes" id="UP000254764"/>
    </source>
</evidence>
<name>A0A376AFE6_9HYPH</name>
<dbReference type="InterPro" id="IPR015424">
    <property type="entry name" value="PyrdxlP-dep_Trfase"/>
</dbReference>
<dbReference type="STRING" id="1336235.GCA_000518785_00422"/>
<evidence type="ECO:0000256" key="4">
    <source>
        <dbReference type="ARBA" id="ARBA00023125"/>
    </source>
</evidence>
<dbReference type="PANTHER" id="PTHR46577">
    <property type="entry name" value="HTH-TYPE TRANSCRIPTIONAL REGULATORY PROTEIN GABR"/>
    <property type="match status" value="1"/>
</dbReference>
<dbReference type="InterPro" id="IPR036390">
    <property type="entry name" value="WH_DNA-bd_sf"/>
</dbReference>
<dbReference type="Gene3D" id="3.90.1150.10">
    <property type="entry name" value="Aspartate Aminotransferase, domain 1"/>
    <property type="match status" value="1"/>
</dbReference>
<dbReference type="EMBL" id="UEYP01000002">
    <property type="protein sequence ID" value="SSC66546.1"/>
    <property type="molecule type" value="Genomic_DNA"/>
</dbReference>
<keyword evidence="2" id="KW-0663">Pyridoxal phosphate</keyword>
<dbReference type="Pfam" id="PF00155">
    <property type="entry name" value="Aminotran_1_2"/>
    <property type="match status" value="1"/>
</dbReference>
<protein>
    <recommendedName>
        <fullName evidence="6">HTH gntR-type domain-containing protein</fullName>
    </recommendedName>
</protein>
<dbReference type="Gene3D" id="3.40.640.10">
    <property type="entry name" value="Type I PLP-dependent aspartate aminotransferase-like (Major domain)"/>
    <property type="match status" value="1"/>
</dbReference>
<reference evidence="8" key="1">
    <citation type="submission" date="2018-07" db="EMBL/GenBank/DDBJ databases">
        <authorList>
            <person name="Peiro R."/>
            <person name="Begona"/>
            <person name="Cbmso G."/>
            <person name="Lopez M."/>
            <person name="Gonzalez S."/>
        </authorList>
    </citation>
    <scope>NUCLEOTIDE SEQUENCE [LARGE SCALE GENOMIC DNA]</scope>
</reference>
<keyword evidence="4" id="KW-0238">DNA-binding</keyword>
<accession>A0A376AFE6</accession>
<dbReference type="InterPro" id="IPR004839">
    <property type="entry name" value="Aminotransferase_I/II_large"/>
</dbReference>
<evidence type="ECO:0000256" key="1">
    <source>
        <dbReference type="ARBA" id="ARBA00005384"/>
    </source>
</evidence>
<organism evidence="7 8">
    <name type="scientific">Ciceribacter selenitireducens ATCC BAA-1503</name>
    <dbReference type="NCBI Taxonomy" id="1336235"/>
    <lineage>
        <taxon>Bacteria</taxon>
        <taxon>Pseudomonadati</taxon>
        <taxon>Pseudomonadota</taxon>
        <taxon>Alphaproteobacteria</taxon>
        <taxon>Hyphomicrobiales</taxon>
        <taxon>Rhizobiaceae</taxon>
        <taxon>Ciceribacter</taxon>
    </lineage>
</organism>
<proteinExistence type="inferred from homology"/>
<dbReference type="Proteomes" id="UP000254764">
    <property type="component" value="Unassembled WGS sequence"/>
</dbReference>
<dbReference type="PROSITE" id="PS50949">
    <property type="entry name" value="HTH_GNTR"/>
    <property type="match status" value="1"/>
</dbReference>
<dbReference type="GO" id="GO:0003677">
    <property type="term" value="F:DNA binding"/>
    <property type="evidence" value="ECO:0007669"/>
    <property type="project" value="UniProtKB-KW"/>
</dbReference>
<feature type="domain" description="HTH gntR-type" evidence="6">
    <location>
        <begin position="19"/>
        <end position="87"/>
    </location>
</feature>
<dbReference type="AlphaFoldDB" id="A0A376AFE6"/>
<dbReference type="SMART" id="SM00345">
    <property type="entry name" value="HTH_GNTR"/>
    <property type="match status" value="1"/>
</dbReference>
<evidence type="ECO:0000256" key="3">
    <source>
        <dbReference type="ARBA" id="ARBA00023015"/>
    </source>
</evidence>
<keyword evidence="3" id="KW-0805">Transcription regulation</keyword>
<dbReference type="CDD" id="cd00609">
    <property type="entry name" value="AAT_like"/>
    <property type="match status" value="1"/>
</dbReference>
<dbReference type="InterPro" id="IPR000524">
    <property type="entry name" value="Tscrpt_reg_HTH_GntR"/>
</dbReference>
<dbReference type="PANTHER" id="PTHR46577:SF1">
    <property type="entry name" value="HTH-TYPE TRANSCRIPTIONAL REGULATORY PROTEIN GABR"/>
    <property type="match status" value="1"/>
</dbReference>
<evidence type="ECO:0000256" key="5">
    <source>
        <dbReference type="ARBA" id="ARBA00023163"/>
    </source>
</evidence>
<dbReference type="SUPFAM" id="SSF46785">
    <property type="entry name" value="Winged helix' DNA-binding domain"/>
    <property type="match status" value="1"/>
</dbReference>
<dbReference type="GO" id="GO:0030170">
    <property type="term" value="F:pyridoxal phosphate binding"/>
    <property type="evidence" value="ECO:0007669"/>
    <property type="project" value="InterPro"/>
</dbReference>
<gene>
    <name evidence="7" type="ORF">RHIZ70_2254</name>
</gene>
<evidence type="ECO:0000256" key="2">
    <source>
        <dbReference type="ARBA" id="ARBA00022898"/>
    </source>
</evidence>
<keyword evidence="5" id="KW-0804">Transcription</keyword>
<dbReference type="Gene3D" id="1.10.10.10">
    <property type="entry name" value="Winged helix-like DNA-binding domain superfamily/Winged helix DNA-binding domain"/>
    <property type="match status" value="1"/>
</dbReference>
<sequence length="478" mass="51716">MYCIVMMTNWLPDLQQGKGPIYVRLADQIETAITGGALPAGAKLPPQRNLAYDLGITIGTVSRAYALVHERGLVSGEVGRGTFVRDIHHAAPEANLDPVTAALVGTRLITPPPGKIRFDSTAAPDVGQGAYLQTHIAAILRDHPADIASYTRSFPDHWFAAGARWLSKGDWAPSPRDIVPTLGAHAGIMAVIAAVTSPGDKVVFEHHTYSQVSRAAGLAGRRTILVDSDGDGVIPEDFERVCAQQHPKVAFLMSSAQNPTLATLPLDRRMAIVDIARRYSVWLIEDDLYGAMSPQPLPPLAELGPERTFMVGGLSKSVAAGVRGGWVACPPHFAQRVRIAHKMMTGGMPFLLAELCARLVLSGDALRIRALCAEEIASRETLARDYLSGFDFVSHPAVPFLWLALPEPWLSGTFKNAALTEGVLIDDEDEFKAGRSEKVLHRARISFSSPQQRDEVRTGFAILRRLLENGSAGYDSVA</sequence>
<dbReference type="GO" id="GO:0003700">
    <property type="term" value="F:DNA-binding transcription factor activity"/>
    <property type="evidence" value="ECO:0007669"/>
    <property type="project" value="InterPro"/>
</dbReference>
<evidence type="ECO:0000259" key="6">
    <source>
        <dbReference type="PROSITE" id="PS50949"/>
    </source>
</evidence>
<dbReference type="InterPro" id="IPR051446">
    <property type="entry name" value="HTH_trans_reg/aminotransferase"/>
</dbReference>